<dbReference type="RefSeq" id="WP_150333031.1">
    <property type="nucleotide sequence ID" value="NZ_CP044108.1"/>
</dbReference>
<proteinExistence type="predicted"/>
<evidence type="ECO:0000313" key="1">
    <source>
        <dbReference type="EMBL" id="QEU11644.1"/>
    </source>
</evidence>
<organism evidence="1 2">
    <name type="scientific">Dermabacter vaginalis</name>
    <dbReference type="NCBI Taxonomy" id="1630135"/>
    <lineage>
        <taxon>Bacteria</taxon>
        <taxon>Bacillati</taxon>
        <taxon>Actinomycetota</taxon>
        <taxon>Actinomycetes</taxon>
        <taxon>Micrococcales</taxon>
        <taxon>Dermabacteraceae</taxon>
        <taxon>Dermabacter</taxon>
    </lineage>
</organism>
<gene>
    <name evidence="1" type="ORF">FOB48_04600</name>
</gene>
<evidence type="ECO:0008006" key="3">
    <source>
        <dbReference type="Google" id="ProtNLM"/>
    </source>
</evidence>
<evidence type="ECO:0000313" key="2">
    <source>
        <dbReference type="Proteomes" id="UP000323865"/>
    </source>
</evidence>
<dbReference type="EMBL" id="CP044108">
    <property type="protein sequence ID" value="QEU11644.1"/>
    <property type="molecule type" value="Genomic_DNA"/>
</dbReference>
<accession>A0ABX6A380</accession>
<sequence length="344" mass="37475">MSNKEILEAYRLFDRASSGDYRAKAEMVESLTTSDFPQLLGRGFNTKLAAAYQAVTPVWSQYSTRTTVQNFKPQTYKQLLGYNGLELVPEATEYPAGDFAETQFEFQARKYGRRLGLTFEMIVNDELGAFRNIHETLAQAARDLEGTATADALLNGKRSDVNTDFFKAANGNAPESAALTRESLQAAIETVSQKRDVNGRPLVRPNLVLVVPPALEFTARAIVGASEVRVTNGNTQVTSSNALAGAVTVVVDPNLMRSTHAKAAKTWFLLPAPNTARPALVTAFMSGRETPDLRYRNDQGNRVGGGSIPVGEGSFDDDTIQYRVRHIVGAAAIDPTFTFVSRGN</sequence>
<protein>
    <recommendedName>
        <fullName evidence="3">Bacteriophage Mu GpT domain-containing protein</fullName>
    </recommendedName>
</protein>
<name>A0ABX6A380_9MICO</name>
<dbReference type="Proteomes" id="UP000323865">
    <property type="component" value="Chromosome"/>
</dbReference>
<reference evidence="1 2" key="1">
    <citation type="submission" date="2019-09" db="EMBL/GenBank/DDBJ databases">
        <title>FDA dAtabase for Regulatory Grade micrObial Sequences (FDA-ARGOS): Supporting development and validation of Infectious Disease Dx tests.</title>
        <authorList>
            <person name="Sciortino C."/>
            <person name="Tallon L."/>
            <person name="Sadzewicz L."/>
            <person name="Vavikolanu K."/>
            <person name="Mehta A."/>
            <person name="Aluvathingal J."/>
            <person name="Nadendla S."/>
            <person name="Nandy P."/>
            <person name="Geyer C."/>
            <person name="Yan Y."/>
            <person name="Sichtig H."/>
        </authorList>
    </citation>
    <scope>NUCLEOTIDE SEQUENCE [LARGE SCALE GENOMIC DNA]</scope>
    <source>
        <strain evidence="1 2">FDAARGOS_640</strain>
    </source>
</reference>
<keyword evidence="2" id="KW-1185">Reference proteome</keyword>
<dbReference type="Pfam" id="PF25209">
    <property type="entry name" value="Phage_capsid_4"/>
    <property type="match status" value="1"/>
</dbReference>